<dbReference type="Proteomes" id="UP000011682">
    <property type="component" value="Unassembled WGS sequence"/>
</dbReference>
<gene>
    <name evidence="1" type="ORF">D187_009732</name>
</gene>
<keyword evidence="2" id="KW-1185">Reference proteome</keyword>
<evidence type="ECO:0000313" key="2">
    <source>
        <dbReference type="Proteomes" id="UP000011682"/>
    </source>
</evidence>
<dbReference type="AlphaFoldDB" id="S9QF64"/>
<sequence length="37" mass="3938">MQICTNNGYSSCNYCNTPCASSALLQDTEMSTALACQ</sequence>
<protein>
    <submittedName>
        <fullName evidence="1">Uncharacterized protein</fullName>
    </submittedName>
</protein>
<proteinExistence type="predicted"/>
<organism evidence="1 2">
    <name type="scientific">Cystobacter fuscus (strain ATCC 25194 / DSM 2262 / NBRC 100088 / M29)</name>
    <dbReference type="NCBI Taxonomy" id="1242864"/>
    <lineage>
        <taxon>Bacteria</taxon>
        <taxon>Pseudomonadati</taxon>
        <taxon>Myxococcota</taxon>
        <taxon>Myxococcia</taxon>
        <taxon>Myxococcales</taxon>
        <taxon>Cystobacterineae</taxon>
        <taxon>Archangiaceae</taxon>
        <taxon>Cystobacter</taxon>
    </lineage>
</organism>
<name>S9QF64_CYSF2</name>
<reference evidence="1" key="1">
    <citation type="submission" date="2013-05" db="EMBL/GenBank/DDBJ databases">
        <title>Genome assembly of Cystobacter fuscus DSM 2262.</title>
        <authorList>
            <person name="Sharma G."/>
            <person name="Khatri I."/>
            <person name="Kaur C."/>
            <person name="Mayilraj S."/>
            <person name="Subramanian S."/>
        </authorList>
    </citation>
    <scope>NUCLEOTIDE SEQUENCE [LARGE SCALE GENOMIC DNA]</scope>
    <source>
        <strain evidence="1">DSM 2262</strain>
    </source>
</reference>
<dbReference type="EMBL" id="ANAH02000075">
    <property type="protein sequence ID" value="EPX54993.1"/>
    <property type="molecule type" value="Genomic_DNA"/>
</dbReference>
<evidence type="ECO:0000313" key="1">
    <source>
        <dbReference type="EMBL" id="EPX54993.1"/>
    </source>
</evidence>
<comment type="caution">
    <text evidence="1">The sequence shown here is derived from an EMBL/GenBank/DDBJ whole genome shotgun (WGS) entry which is preliminary data.</text>
</comment>
<accession>S9QF64</accession>